<keyword evidence="5 10" id="KW-0812">Transmembrane</keyword>
<feature type="transmembrane region" description="Helical" evidence="10">
    <location>
        <begin position="118"/>
        <end position="140"/>
    </location>
</feature>
<dbReference type="InterPro" id="IPR004299">
    <property type="entry name" value="MBOAT_fam"/>
</dbReference>
<keyword evidence="3 9" id="KW-1003">Cell membrane</keyword>
<keyword evidence="8 9" id="KW-0012">Acyltransferase</keyword>
<dbReference type="RefSeq" id="WP_135814712.1">
    <property type="nucleotide sequence ID" value="NZ_RQEV01000018.1"/>
</dbReference>
<proteinExistence type="inferred from homology"/>
<feature type="transmembrane region" description="Helical" evidence="10">
    <location>
        <begin position="77"/>
        <end position="98"/>
    </location>
</feature>
<comment type="subcellular location">
    <subcellularLocation>
        <location evidence="1">Cell membrane</location>
        <topology evidence="1">Multi-pass membrane protein</topology>
    </subcellularLocation>
</comment>
<dbReference type="OrthoDB" id="342391at2"/>
<dbReference type="InterPro" id="IPR024194">
    <property type="entry name" value="Ac/AlaTfrase_AlgI/DltB"/>
</dbReference>
<evidence type="ECO:0000256" key="10">
    <source>
        <dbReference type="SAM" id="Phobius"/>
    </source>
</evidence>
<keyword evidence="7 9" id="KW-0472">Membrane</keyword>
<evidence type="ECO:0000256" key="1">
    <source>
        <dbReference type="ARBA" id="ARBA00004651"/>
    </source>
</evidence>
<dbReference type="AlphaFoldDB" id="A0A4R9GM51"/>
<evidence type="ECO:0000256" key="5">
    <source>
        <dbReference type="ARBA" id="ARBA00022692"/>
    </source>
</evidence>
<evidence type="ECO:0000256" key="7">
    <source>
        <dbReference type="ARBA" id="ARBA00023136"/>
    </source>
</evidence>
<evidence type="ECO:0000256" key="9">
    <source>
        <dbReference type="PIRNR" id="PIRNR016636"/>
    </source>
</evidence>
<dbReference type="PIRSF" id="PIRSF500217">
    <property type="entry name" value="AlgI"/>
    <property type="match status" value="1"/>
</dbReference>
<dbReference type="PANTHER" id="PTHR13285:SF23">
    <property type="entry name" value="TEICHOIC ACID D-ALANYLTRANSFERASE"/>
    <property type="match status" value="1"/>
</dbReference>
<name>A0A4R9GM51_9LEPT</name>
<feature type="transmembrane region" description="Helical" evidence="10">
    <location>
        <begin position="39"/>
        <end position="65"/>
    </location>
</feature>
<feature type="transmembrane region" description="Helical" evidence="10">
    <location>
        <begin position="191"/>
        <end position="211"/>
    </location>
</feature>
<evidence type="ECO:0000256" key="6">
    <source>
        <dbReference type="ARBA" id="ARBA00022989"/>
    </source>
</evidence>
<feature type="transmembrane region" description="Helical" evidence="10">
    <location>
        <begin position="152"/>
        <end position="171"/>
    </location>
</feature>
<comment type="similarity">
    <text evidence="2 9">Belongs to the membrane-bound acyltransferase family.</text>
</comment>
<accession>A0A4R9GM51</accession>
<organism evidence="11 12">
    <name type="scientific">Leptospira fluminis</name>
    <dbReference type="NCBI Taxonomy" id="2484979"/>
    <lineage>
        <taxon>Bacteria</taxon>
        <taxon>Pseudomonadati</taxon>
        <taxon>Spirochaetota</taxon>
        <taxon>Spirochaetia</taxon>
        <taxon>Leptospirales</taxon>
        <taxon>Leptospiraceae</taxon>
        <taxon>Leptospira</taxon>
    </lineage>
</organism>
<evidence type="ECO:0000256" key="2">
    <source>
        <dbReference type="ARBA" id="ARBA00010323"/>
    </source>
</evidence>
<comment type="caution">
    <text evidence="11">The sequence shown here is derived from an EMBL/GenBank/DDBJ whole genome shotgun (WGS) entry which is preliminary data.</text>
</comment>
<gene>
    <name evidence="11" type="ORF">EHO61_16745</name>
</gene>
<feature type="transmembrane region" description="Helical" evidence="10">
    <location>
        <begin position="321"/>
        <end position="342"/>
    </location>
</feature>
<dbReference type="GO" id="GO:0005886">
    <property type="term" value="C:plasma membrane"/>
    <property type="evidence" value="ECO:0007669"/>
    <property type="project" value="UniProtKB-SubCell"/>
</dbReference>
<feature type="transmembrane region" description="Helical" evidence="10">
    <location>
        <begin position="415"/>
        <end position="432"/>
    </location>
</feature>
<evidence type="ECO:0000256" key="8">
    <source>
        <dbReference type="ARBA" id="ARBA00023315"/>
    </source>
</evidence>
<dbReference type="Pfam" id="PF03062">
    <property type="entry name" value="MBOAT"/>
    <property type="match status" value="1"/>
</dbReference>
<reference evidence="11" key="1">
    <citation type="journal article" date="2019" name="PLoS Negl. Trop. Dis.">
        <title>Revisiting the worldwide diversity of Leptospira species in the environment.</title>
        <authorList>
            <person name="Vincent A.T."/>
            <person name="Schiettekatte O."/>
            <person name="Bourhy P."/>
            <person name="Veyrier F.J."/>
            <person name="Picardeau M."/>
        </authorList>
    </citation>
    <scope>NUCLEOTIDE SEQUENCE [LARGE SCALE GENOMIC DNA]</scope>
    <source>
        <strain evidence="11">SCS5</strain>
    </source>
</reference>
<evidence type="ECO:0000313" key="11">
    <source>
        <dbReference type="EMBL" id="TGK14720.1"/>
    </source>
</evidence>
<feature type="transmembrane region" description="Helical" evidence="10">
    <location>
        <begin position="223"/>
        <end position="241"/>
    </location>
</feature>
<sequence>MLFNSLPYLALFSVTFLLYWSFPQKWRKDLLLLASLLFYFYSGLAFTAHFLTVIAVNFFFSLRLWREKSQGRSTSRTLFWVIALNFLNLAFFKYFYFLLETLDLFKGGSAFSDFGKGVHIPLPLAISFYTFQLVALQVDIHRNHVPDRIKASDYFLFILFFPQLIAGPIMRTTDFLPKLDRPWIDFDRIKWGVFLILSGLFKKVVLADNIAVIVNPIYTQPSAYNAGALYLGLFGFISQVYCDFSGYTDIARGSAFLLGYDIPENFRGPFLSPSFREFWGRWHVTLSTWLKDYLYIPLGGSRGGVWKTQWNSLLTMTLGGLWHGANFGYLIWGAYLGIILGAERLLSPGNPKDQPEPKGLRRFFRIALTVHLFSLSGIFFRTAAMGKESLRLTKEYFLGFGNLFSGKPIPRWEELFLFVLLAFFWNAVQYYPSLRDRIRSRFTSLLPVFSVVVLLLLGIFGDGGGDFIYFQF</sequence>
<feature type="transmembrane region" description="Helical" evidence="10">
    <location>
        <begin position="363"/>
        <end position="384"/>
    </location>
</feature>
<evidence type="ECO:0000256" key="3">
    <source>
        <dbReference type="ARBA" id="ARBA00022475"/>
    </source>
</evidence>
<dbReference type="InterPro" id="IPR028362">
    <property type="entry name" value="AlgI"/>
</dbReference>
<dbReference type="GO" id="GO:0016746">
    <property type="term" value="F:acyltransferase activity"/>
    <property type="evidence" value="ECO:0007669"/>
    <property type="project" value="UniProtKB-KW"/>
</dbReference>
<dbReference type="PANTHER" id="PTHR13285">
    <property type="entry name" value="ACYLTRANSFERASE"/>
    <property type="match status" value="1"/>
</dbReference>
<evidence type="ECO:0000313" key="12">
    <source>
        <dbReference type="Proteomes" id="UP000297855"/>
    </source>
</evidence>
<keyword evidence="6 10" id="KW-1133">Transmembrane helix</keyword>
<keyword evidence="12" id="KW-1185">Reference proteome</keyword>
<dbReference type="PIRSF" id="PIRSF016636">
    <property type="entry name" value="AlgI_DltB"/>
    <property type="match status" value="1"/>
</dbReference>
<dbReference type="GO" id="GO:0042121">
    <property type="term" value="P:alginic acid biosynthetic process"/>
    <property type="evidence" value="ECO:0007669"/>
    <property type="project" value="InterPro"/>
</dbReference>
<keyword evidence="4 9" id="KW-0808">Transferase</keyword>
<dbReference type="InterPro" id="IPR051085">
    <property type="entry name" value="MB_O-acyltransferase"/>
</dbReference>
<dbReference type="EMBL" id="RQEV01000018">
    <property type="protein sequence ID" value="TGK14720.1"/>
    <property type="molecule type" value="Genomic_DNA"/>
</dbReference>
<protein>
    <submittedName>
        <fullName evidence="11">MBOAT family protein</fullName>
    </submittedName>
</protein>
<evidence type="ECO:0000256" key="4">
    <source>
        <dbReference type="ARBA" id="ARBA00022679"/>
    </source>
</evidence>
<dbReference type="Proteomes" id="UP000297855">
    <property type="component" value="Unassembled WGS sequence"/>
</dbReference>
<feature type="transmembrane region" description="Helical" evidence="10">
    <location>
        <begin position="444"/>
        <end position="461"/>
    </location>
</feature>